<evidence type="ECO:0000256" key="10">
    <source>
        <dbReference type="ARBA" id="ARBA00023049"/>
    </source>
</evidence>
<keyword evidence="6" id="KW-0479">Metal-binding</keyword>
<feature type="domain" description="Peptidase M50" evidence="13">
    <location>
        <begin position="59"/>
        <end position="127"/>
    </location>
</feature>
<keyword evidence="4" id="KW-0645">Protease</keyword>
<comment type="similarity">
    <text evidence="3">Belongs to the peptidase M50B family.</text>
</comment>
<comment type="subcellular location">
    <subcellularLocation>
        <location evidence="2">Membrane</location>
        <topology evidence="2">Multi-pass membrane protein</topology>
    </subcellularLocation>
</comment>
<keyword evidence="5 12" id="KW-0812">Transmembrane</keyword>
<dbReference type="Pfam" id="PF02163">
    <property type="entry name" value="Peptidase_M50"/>
    <property type="match status" value="2"/>
</dbReference>
<protein>
    <recommendedName>
        <fullName evidence="13">Peptidase M50 domain-containing protein</fullName>
    </recommendedName>
</protein>
<dbReference type="GO" id="GO:0006508">
    <property type="term" value="P:proteolysis"/>
    <property type="evidence" value="ECO:0007669"/>
    <property type="project" value="UniProtKB-KW"/>
</dbReference>
<feature type="transmembrane region" description="Helical" evidence="12">
    <location>
        <begin position="177"/>
        <end position="199"/>
    </location>
</feature>
<reference evidence="14 15" key="1">
    <citation type="submission" date="2019-03" db="EMBL/GenBank/DDBJ databases">
        <title>Diversity of the mouse oral microbiome.</title>
        <authorList>
            <person name="Joseph S."/>
            <person name="Aduse-Opoku J."/>
            <person name="Curtis M."/>
            <person name="Wade W."/>
            <person name="Hashim A."/>
        </authorList>
    </citation>
    <scope>NUCLEOTIDE SEQUENCE [LARGE SCALE GENOMIC DNA]</scope>
    <source>
        <strain evidence="15">irhom_31</strain>
    </source>
</reference>
<keyword evidence="7" id="KW-0378">Hydrolase</keyword>
<feature type="transmembrane region" description="Helical" evidence="12">
    <location>
        <begin position="21"/>
        <end position="41"/>
    </location>
</feature>
<dbReference type="Proteomes" id="UP000297951">
    <property type="component" value="Unassembled WGS sequence"/>
</dbReference>
<feature type="transmembrane region" description="Helical" evidence="12">
    <location>
        <begin position="47"/>
        <end position="66"/>
    </location>
</feature>
<evidence type="ECO:0000256" key="1">
    <source>
        <dbReference type="ARBA" id="ARBA00001947"/>
    </source>
</evidence>
<dbReference type="InterPro" id="IPR008915">
    <property type="entry name" value="Peptidase_M50"/>
</dbReference>
<comment type="cofactor">
    <cofactor evidence="1">
        <name>Zn(2+)</name>
        <dbReference type="ChEBI" id="CHEBI:29105"/>
    </cofactor>
</comment>
<evidence type="ECO:0000256" key="12">
    <source>
        <dbReference type="SAM" id="Phobius"/>
    </source>
</evidence>
<dbReference type="PANTHER" id="PTHR39188">
    <property type="entry name" value="MEMBRANE-ASSOCIATED ZINC METALLOPROTEASE M50B"/>
    <property type="match status" value="1"/>
</dbReference>
<dbReference type="GO" id="GO:0008237">
    <property type="term" value="F:metallopeptidase activity"/>
    <property type="evidence" value="ECO:0007669"/>
    <property type="project" value="UniProtKB-KW"/>
</dbReference>
<keyword evidence="11 12" id="KW-0472">Membrane</keyword>
<name>A0A4Y9F4M6_9MICC</name>
<evidence type="ECO:0000256" key="6">
    <source>
        <dbReference type="ARBA" id="ARBA00022723"/>
    </source>
</evidence>
<comment type="caution">
    <text evidence="14">The sequence shown here is derived from an EMBL/GenBank/DDBJ whole genome shotgun (WGS) entry which is preliminary data.</text>
</comment>
<dbReference type="GO" id="GO:0046872">
    <property type="term" value="F:metal ion binding"/>
    <property type="evidence" value="ECO:0007669"/>
    <property type="project" value="UniProtKB-KW"/>
</dbReference>
<feature type="transmembrane region" description="Helical" evidence="12">
    <location>
        <begin position="205"/>
        <end position="221"/>
    </location>
</feature>
<evidence type="ECO:0000259" key="13">
    <source>
        <dbReference type="Pfam" id="PF02163"/>
    </source>
</evidence>
<keyword evidence="9 12" id="KW-1133">Transmembrane helix</keyword>
<evidence type="ECO:0000256" key="11">
    <source>
        <dbReference type="ARBA" id="ARBA00023136"/>
    </source>
</evidence>
<sequence>MTSYPGLRIGSFAGAPIYLRLSWFPLMALVVVGYGMNLASLRSLTDVQGYLAAGVVAGTLALGVFAHELAHAAVGRVRGVRISSISLNMWGGQTKMQTTSAATSLLVSVAGPLMNFAVAALCQLIWLVTGSADFFGFALAAQVNLAIGIFNLIPAFPLDGGYTLEALVFILVGRRSVATRVTAYTGLLLLALLASALFFTGLWRSPWVLLVAAALAFYLWSGTNHSLKQLAQDSDPRHPLRASALMVPAQLADPRSSIGGAHQRWDGVSHLLLVEQQGASVRPFALVEPTTLAASLGSLDQQPLSAIAQPLAARTLGIQTGYIDTLDEYSGFAHYRLPEEQRGQNLTWVVMDAATPVGLVTSQAMTQAVLATVGAGTSSSK</sequence>
<proteinExistence type="inferred from homology"/>
<organism evidence="14 15">
    <name type="scientific">Rothia nasimurium</name>
    <dbReference type="NCBI Taxonomy" id="85336"/>
    <lineage>
        <taxon>Bacteria</taxon>
        <taxon>Bacillati</taxon>
        <taxon>Actinomycetota</taxon>
        <taxon>Actinomycetes</taxon>
        <taxon>Micrococcales</taxon>
        <taxon>Micrococcaceae</taxon>
        <taxon>Rothia</taxon>
    </lineage>
</organism>
<evidence type="ECO:0000256" key="2">
    <source>
        <dbReference type="ARBA" id="ARBA00004141"/>
    </source>
</evidence>
<feature type="transmembrane region" description="Helical" evidence="12">
    <location>
        <begin position="105"/>
        <end position="128"/>
    </location>
</feature>
<dbReference type="OrthoDB" id="9781963at2"/>
<evidence type="ECO:0000256" key="9">
    <source>
        <dbReference type="ARBA" id="ARBA00022989"/>
    </source>
</evidence>
<evidence type="ECO:0000256" key="8">
    <source>
        <dbReference type="ARBA" id="ARBA00022833"/>
    </source>
</evidence>
<evidence type="ECO:0000313" key="15">
    <source>
        <dbReference type="Proteomes" id="UP000297951"/>
    </source>
</evidence>
<keyword evidence="8" id="KW-0862">Zinc</keyword>
<evidence type="ECO:0000256" key="3">
    <source>
        <dbReference type="ARBA" id="ARBA00007931"/>
    </source>
</evidence>
<evidence type="ECO:0000256" key="7">
    <source>
        <dbReference type="ARBA" id="ARBA00022801"/>
    </source>
</evidence>
<dbReference type="EMBL" id="SPQC01000010">
    <property type="protein sequence ID" value="TFU23110.1"/>
    <property type="molecule type" value="Genomic_DNA"/>
</dbReference>
<dbReference type="PANTHER" id="PTHR39188:SF3">
    <property type="entry name" value="STAGE IV SPORULATION PROTEIN FB"/>
    <property type="match status" value="1"/>
</dbReference>
<dbReference type="GO" id="GO:0016020">
    <property type="term" value="C:membrane"/>
    <property type="evidence" value="ECO:0007669"/>
    <property type="project" value="UniProtKB-SubCell"/>
</dbReference>
<accession>A0A4Y9F4M6</accession>
<feature type="domain" description="Peptidase M50" evidence="13">
    <location>
        <begin position="137"/>
        <end position="192"/>
    </location>
</feature>
<dbReference type="RefSeq" id="WP_135011685.1">
    <property type="nucleotide sequence ID" value="NZ_JADGLK010000010.1"/>
</dbReference>
<dbReference type="AlphaFoldDB" id="A0A4Y9F4M6"/>
<gene>
    <name evidence="14" type="ORF">E4U03_03890</name>
</gene>
<keyword evidence="10" id="KW-0482">Metalloprotease</keyword>
<evidence type="ECO:0000256" key="4">
    <source>
        <dbReference type="ARBA" id="ARBA00022670"/>
    </source>
</evidence>
<evidence type="ECO:0000256" key="5">
    <source>
        <dbReference type="ARBA" id="ARBA00022692"/>
    </source>
</evidence>
<evidence type="ECO:0000313" key="14">
    <source>
        <dbReference type="EMBL" id="TFU23110.1"/>
    </source>
</evidence>